<evidence type="ECO:0000313" key="2">
    <source>
        <dbReference type="EMBL" id="ADC51550.1"/>
    </source>
</evidence>
<gene>
    <name evidence="2" type="ordered locus">BpOF4_17545</name>
</gene>
<dbReference type="KEGG" id="bpf:BpOF4_17545"/>
<feature type="transmembrane region" description="Helical" evidence="1">
    <location>
        <begin position="61"/>
        <end position="80"/>
    </location>
</feature>
<accession>D3FRF9</accession>
<dbReference type="HOGENOM" id="CLU_2535654_0_0_9"/>
<keyword evidence="1" id="KW-1133">Transmembrane helix</keyword>
<dbReference type="Proteomes" id="UP000001544">
    <property type="component" value="Chromosome"/>
</dbReference>
<evidence type="ECO:0000256" key="1">
    <source>
        <dbReference type="SAM" id="Phobius"/>
    </source>
</evidence>
<keyword evidence="1" id="KW-0472">Membrane</keyword>
<evidence type="ECO:0000313" key="3">
    <source>
        <dbReference type="Proteomes" id="UP000001544"/>
    </source>
</evidence>
<proteinExistence type="predicted"/>
<sequence length="83" mass="9433">MKFFIGIVLLGITLQISDLFIDYEYLFKDTVEPIIGIVVIYISMAIINRKGFLDNQNVNDFAGGLFLVGGITFLFFIMLFQTI</sequence>
<keyword evidence="1" id="KW-0812">Transmembrane</keyword>
<keyword evidence="3" id="KW-1185">Reference proteome</keyword>
<organism evidence="2 3">
    <name type="scientific">Alkalihalophilus pseudofirmus (strain ATCC BAA-2126 / JCM 17055 / OF4)</name>
    <name type="common">Bacillus pseudofirmus</name>
    <dbReference type="NCBI Taxonomy" id="398511"/>
    <lineage>
        <taxon>Bacteria</taxon>
        <taxon>Bacillati</taxon>
        <taxon>Bacillota</taxon>
        <taxon>Bacilli</taxon>
        <taxon>Bacillales</taxon>
        <taxon>Bacillaceae</taxon>
        <taxon>Alkalihalophilus</taxon>
    </lineage>
</organism>
<reference evidence="2 3" key="1">
    <citation type="journal article" date="2011" name="Environ. Microbiol.">
        <title>Genome of alkaliphilic Bacillus pseudofirmus OF4 reveals adaptations that support the ability to grow in an external pH range from 7.5 to 11.4.</title>
        <authorList>
            <person name="Janto B."/>
            <person name="Ahmed A."/>
            <person name="Ito M."/>
            <person name="Liu J."/>
            <person name="Hicks D.B."/>
            <person name="Pagni S."/>
            <person name="Fackelmayer O.J."/>
            <person name="Smith T.A."/>
            <person name="Earl J."/>
            <person name="Elbourne L.D."/>
            <person name="Hassan K."/>
            <person name="Paulsen I.T."/>
            <person name="Kolsto A.B."/>
            <person name="Tourasse N.J."/>
            <person name="Ehrlich G.D."/>
            <person name="Boissy R."/>
            <person name="Ivey D.M."/>
            <person name="Li G."/>
            <person name="Xue Y."/>
            <person name="Ma Y."/>
            <person name="Hu F.Z."/>
            <person name="Krulwich T.A."/>
        </authorList>
    </citation>
    <scope>NUCLEOTIDE SEQUENCE [LARGE SCALE GENOMIC DNA]</scope>
    <source>
        <strain evidence="3">ATCC BAA-2126 / JCM 17055 / OF4</strain>
    </source>
</reference>
<feature type="transmembrane region" description="Helical" evidence="1">
    <location>
        <begin position="31"/>
        <end position="49"/>
    </location>
</feature>
<dbReference type="AlphaFoldDB" id="D3FRF9"/>
<name>D3FRF9_ALKPO</name>
<protein>
    <submittedName>
        <fullName evidence="2">Uncharacterized protein</fullName>
    </submittedName>
</protein>
<dbReference type="EMBL" id="CP001878">
    <property type="protein sequence ID" value="ADC51550.1"/>
    <property type="molecule type" value="Genomic_DNA"/>
</dbReference>